<dbReference type="PROSITE" id="PS50132">
    <property type="entry name" value="RGS"/>
    <property type="match status" value="1"/>
</dbReference>
<dbReference type="GeneID" id="113413198"/>
<dbReference type="InterPro" id="IPR044926">
    <property type="entry name" value="RGS_subdomain_2"/>
</dbReference>
<sequence>MKMTTSQSRREALTACSNTKKDALIRDLVLFQKQIPNAVSSASQKLPNVVRFWHTSDFKQKQIISSTITINSSSKTWRILWIMNRSICWLCSLFRDGTNRVISKISLEEVLQWSQSFEKLMATKYGPIVYKSYLKTEYSDENMEFWLACEKYKKILSQRKRISEAQKLFKEFIQPQAPKEINIDSPVREGITLKIQEPTQCCFDEAQKIVYLHMERDSYPRFLSSQIYQSLIFTLSAQEQSTVCLKEEK</sequence>
<dbReference type="InterPro" id="IPR036305">
    <property type="entry name" value="RGS_sf"/>
</dbReference>
<evidence type="ECO:0000313" key="2">
    <source>
        <dbReference type="Proteomes" id="UP000504612"/>
    </source>
</evidence>
<name>A0A6J1U9A4_9SAUR</name>
<dbReference type="CTD" id="6003"/>
<dbReference type="InterPro" id="IPR016137">
    <property type="entry name" value="RGS"/>
</dbReference>
<dbReference type="Gene3D" id="1.10.196.10">
    <property type="match status" value="2"/>
</dbReference>
<dbReference type="Pfam" id="PF00615">
    <property type="entry name" value="RGS"/>
    <property type="match status" value="1"/>
</dbReference>
<dbReference type="SUPFAM" id="SSF48097">
    <property type="entry name" value="Regulator of G-protein signaling, RGS"/>
    <property type="match status" value="1"/>
</dbReference>
<evidence type="ECO:0000259" key="1">
    <source>
        <dbReference type="PROSITE" id="PS50132"/>
    </source>
</evidence>
<keyword evidence="2" id="KW-1185">Reference proteome</keyword>
<dbReference type="InterPro" id="IPR024066">
    <property type="entry name" value="RGS_subdom1/3"/>
</dbReference>
<gene>
    <name evidence="3" type="primary">RGS13</name>
</gene>
<dbReference type="RefSeq" id="XP_026525073.1">
    <property type="nucleotide sequence ID" value="XM_026669288.1"/>
</dbReference>
<protein>
    <submittedName>
        <fullName evidence="3">Regulator of G-protein signaling 13</fullName>
    </submittedName>
</protein>
<dbReference type="AlphaFoldDB" id="A0A6J1U9A4"/>
<dbReference type="SMART" id="SM00315">
    <property type="entry name" value="RGS"/>
    <property type="match status" value="1"/>
</dbReference>
<dbReference type="PANTHER" id="PTHR10845:SF32">
    <property type="entry name" value="REGULATOR OF G-PROTEIN SIGNALING 13"/>
    <property type="match status" value="1"/>
</dbReference>
<proteinExistence type="predicted"/>
<dbReference type="Gene3D" id="1.10.167.10">
    <property type="entry name" value="Regulator of G-protein Signalling 4, domain 2"/>
    <property type="match status" value="1"/>
</dbReference>
<accession>A0A6J1U9A4</accession>
<dbReference type="PANTHER" id="PTHR10845">
    <property type="entry name" value="REGULATOR OF G PROTEIN SIGNALING"/>
    <property type="match status" value="1"/>
</dbReference>
<feature type="domain" description="RGS" evidence="1">
    <location>
        <begin position="116"/>
        <end position="232"/>
    </location>
</feature>
<evidence type="ECO:0000313" key="3">
    <source>
        <dbReference type="RefSeq" id="XP_026525073.1"/>
    </source>
</evidence>
<dbReference type="FunFam" id="1.10.167.10:FF:000001">
    <property type="entry name" value="Putative regulator of g-protein signaling 12"/>
    <property type="match status" value="1"/>
</dbReference>
<organism evidence="2 3">
    <name type="scientific">Notechis scutatus</name>
    <name type="common">mainland tiger snake</name>
    <dbReference type="NCBI Taxonomy" id="8663"/>
    <lineage>
        <taxon>Eukaryota</taxon>
        <taxon>Metazoa</taxon>
        <taxon>Chordata</taxon>
        <taxon>Craniata</taxon>
        <taxon>Vertebrata</taxon>
        <taxon>Euteleostomi</taxon>
        <taxon>Lepidosauria</taxon>
        <taxon>Squamata</taxon>
        <taxon>Bifurcata</taxon>
        <taxon>Unidentata</taxon>
        <taxon>Episquamata</taxon>
        <taxon>Toxicofera</taxon>
        <taxon>Serpentes</taxon>
        <taxon>Colubroidea</taxon>
        <taxon>Elapidae</taxon>
        <taxon>Hydrophiinae</taxon>
        <taxon>Notechis</taxon>
    </lineage>
</organism>
<dbReference type="PRINTS" id="PR01301">
    <property type="entry name" value="RGSPROTEIN"/>
</dbReference>
<dbReference type="Proteomes" id="UP000504612">
    <property type="component" value="Unplaced"/>
</dbReference>
<dbReference type="KEGG" id="nss:113413198"/>
<reference evidence="3" key="1">
    <citation type="submission" date="2025-08" db="UniProtKB">
        <authorList>
            <consortium name="RefSeq"/>
        </authorList>
    </citation>
    <scope>IDENTIFICATION</scope>
</reference>